<organism evidence="3">
    <name type="scientific">Cucumis melo</name>
    <name type="common">Muskmelon</name>
    <dbReference type="NCBI Taxonomy" id="3656"/>
    <lineage>
        <taxon>Eukaryota</taxon>
        <taxon>Viridiplantae</taxon>
        <taxon>Streptophyta</taxon>
        <taxon>Embryophyta</taxon>
        <taxon>Tracheophyta</taxon>
        <taxon>Spermatophyta</taxon>
        <taxon>Magnoliopsida</taxon>
        <taxon>eudicotyledons</taxon>
        <taxon>Gunneridae</taxon>
        <taxon>Pentapetalae</taxon>
        <taxon>rosids</taxon>
        <taxon>fabids</taxon>
        <taxon>Cucurbitales</taxon>
        <taxon>Cucurbitaceae</taxon>
        <taxon>Benincaseae</taxon>
        <taxon>Cucumis</taxon>
    </lineage>
</organism>
<feature type="compositionally biased region" description="Basic and acidic residues" evidence="1">
    <location>
        <begin position="221"/>
        <end position="232"/>
    </location>
</feature>
<dbReference type="EnsemblPlants" id="MELO3C033233.2.1">
    <property type="protein sequence ID" value="MELO3C033233.2.1"/>
    <property type="gene ID" value="MELO3C033233.2"/>
</dbReference>
<feature type="domain" description="DUF1985" evidence="2">
    <location>
        <begin position="314"/>
        <end position="445"/>
    </location>
</feature>
<feature type="compositionally biased region" description="Basic residues" evidence="1">
    <location>
        <begin position="141"/>
        <end position="161"/>
    </location>
</feature>
<dbReference type="PANTHER" id="PTHR48449:SF1">
    <property type="entry name" value="DUF1985 DOMAIN-CONTAINING PROTEIN"/>
    <property type="match status" value="1"/>
</dbReference>
<feature type="compositionally biased region" description="Acidic residues" evidence="1">
    <location>
        <begin position="171"/>
        <end position="187"/>
    </location>
</feature>
<dbReference type="PANTHER" id="PTHR48449">
    <property type="entry name" value="DUF1985 DOMAIN-CONTAINING PROTEIN"/>
    <property type="match status" value="1"/>
</dbReference>
<evidence type="ECO:0000256" key="1">
    <source>
        <dbReference type="SAM" id="MobiDB-lite"/>
    </source>
</evidence>
<feature type="region of interest" description="Disordered" evidence="1">
    <location>
        <begin position="112"/>
        <end position="244"/>
    </location>
</feature>
<dbReference type="Gramene" id="MELO3C033233.2.1">
    <property type="protein sequence ID" value="MELO3C033233.2.1"/>
    <property type="gene ID" value="MELO3C033233.2"/>
</dbReference>
<feature type="compositionally biased region" description="Basic and acidic residues" evidence="1">
    <location>
        <begin position="129"/>
        <end position="139"/>
    </location>
</feature>
<sequence length="565" mass="64777">CNHSPSQIKPCLPSNFHPCIFFRILASTVAFPSPVFHRLHALCFPTVSSFLVFSELIYLPQLLLHRRFSAVSRLSSFNRFAPRIVQSIGELFLLIFGFLLCFLHRTEDIMAEGSGGKRESPGTSKKRVRTETKKKEATVQKKQRIKSLVSRKRVYRGKGKKQKEVEGKDDTESESEKEEKDEEEEGETVVGEDLNSSTSEIPPDTRKRSKAREKGKKVKAVKKEEKAREDRRRKGKAPMNPEKSEDSVYLMCFERRNEPLKINLHIKNTVIEKIKENLGDRLINRFREGIFGHFLNLSITNQSSQLLLHLIQRMCKPKSTSQLQFLIGGRVLRFGLREFALITGLRCHEIPDINHEDIKGGGRLKEVYFENLETVTMQYLNVMFNISTTGTNDDRIKMAKLYFLESFLISKQECLSVDWDHIIMVDDDEVFDGYPWGRVAFELLVEFMNRAVCSKGQTGISMGGLFSPFSLGLTSPPNFFATRISNEVPGIINWAADTQPKWKDLKQKVFDSPTLEVSPMLATPDEVGMPFFTPFIKTEKDILKEAEDELRKNKNSDQHSLYFAE</sequence>
<proteinExistence type="predicted"/>
<protein>
    <recommendedName>
        <fullName evidence="2">DUF1985 domain-containing protein</fullName>
    </recommendedName>
</protein>
<name>A0A9I9EG14_CUCME</name>
<dbReference type="Pfam" id="PF09331">
    <property type="entry name" value="DUF1985"/>
    <property type="match status" value="1"/>
</dbReference>
<reference evidence="3" key="1">
    <citation type="submission" date="2023-03" db="UniProtKB">
        <authorList>
            <consortium name="EnsemblPlants"/>
        </authorList>
    </citation>
    <scope>IDENTIFICATION</scope>
</reference>
<feature type="compositionally biased region" description="Basic residues" evidence="1">
    <location>
        <begin position="207"/>
        <end position="220"/>
    </location>
</feature>
<evidence type="ECO:0000313" key="3">
    <source>
        <dbReference type="EnsemblPlants" id="MELO3C033233.2.1"/>
    </source>
</evidence>
<dbReference type="AlphaFoldDB" id="A0A9I9EG14"/>
<accession>A0A9I9EG14</accession>
<evidence type="ECO:0000259" key="2">
    <source>
        <dbReference type="Pfam" id="PF09331"/>
    </source>
</evidence>
<dbReference type="InterPro" id="IPR015410">
    <property type="entry name" value="DUF1985"/>
</dbReference>